<dbReference type="PROSITE" id="PS51695">
    <property type="entry name" value="SEDOLISIN"/>
    <property type="match status" value="1"/>
</dbReference>
<feature type="region of interest" description="Disordered" evidence="1">
    <location>
        <begin position="275"/>
        <end position="294"/>
    </location>
</feature>
<protein>
    <submittedName>
        <fullName evidence="3">S53 family peptidase</fullName>
    </submittedName>
</protein>
<feature type="domain" description="Peptidase S53" evidence="2">
    <location>
        <begin position="89"/>
        <end position="419"/>
    </location>
</feature>
<dbReference type="RefSeq" id="WP_171079680.1">
    <property type="nucleotide sequence ID" value="NZ_BNBU01000003.1"/>
</dbReference>
<evidence type="ECO:0000313" key="3">
    <source>
        <dbReference type="EMBL" id="NVK77910.1"/>
    </source>
</evidence>
<dbReference type="GO" id="GO:0004252">
    <property type="term" value="F:serine-type endopeptidase activity"/>
    <property type="evidence" value="ECO:0007669"/>
    <property type="project" value="InterPro"/>
</dbReference>
<dbReference type="GO" id="GO:0008240">
    <property type="term" value="F:tripeptidyl-peptidase activity"/>
    <property type="evidence" value="ECO:0007669"/>
    <property type="project" value="TreeGrafter"/>
</dbReference>
<dbReference type="InterPro" id="IPR006311">
    <property type="entry name" value="TAT_signal"/>
</dbReference>
<organism evidence="3 4">
    <name type="scientific">Streptomyces morookaense</name>
    <name type="common">Streptoverticillium morookaense</name>
    <dbReference type="NCBI Taxonomy" id="1970"/>
    <lineage>
        <taxon>Bacteria</taxon>
        <taxon>Bacillati</taxon>
        <taxon>Actinomycetota</taxon>
        <taxon>Actinomycetes</taxon>
        <taxon>Kitasatosporales</taxon>
        <taxon>Streptomycetaceae</taxon>
        <taxon>Streptomyces</taxon>
    </lineage>
</organism>
<sequence>MSDRISARHRSRAPRRTVLAVLGTAALGLSGLMASAPAEAQAATGSSHGAAWVRSCAQATTPGAMACNALRVTNARQHVKPLGVTADATPSGYGPADLLSAYNLPAGGGSGQTIAIVDAYNDPNAESDLATYRSQYGLPACTTANGCFRKTDEHGGTSYPRNSTGWAGEISLDLDMVSAIAPNAHIILVEAKTASTADLGTAVNTAVRLGAQYVSNSYGGPESASDASYDESYYNHPGVVITASSGDSGYGVEYPAASQYVTAVGGTSLKRDSSSRGWNESVWNTSSTEGTGSGCSAYDTKPAWQTDGGCAQRTVADVAAVADPATGVAVYQTYGGSGWSVYGGTSAASPIIASVYADAGTPSAGLYPSSFPYAHTGSLNDVTSGSTTTCSPSYLCTAGPGFDGPTGLGTPNGLAAFTG</sequence>
<dbReference type="InterPro" id="IPR030400">
    <property type="entry name" value="Sedolisin_dom"/>
</dbReference>
<dbReference type="GO" id="GO:0006508">
    <property type="term" value="P:proteolysis"/>
    <property type="evidence" value="ECO:0007669"/>
    <property type="project" value="InterPro"/>
</dbReference>
<feature type="compositionally biased region" description="Polar residues" evidence="1">
    <location>
        <begin position="275"/>
        <end position="284"/>
    </location>
</feature>
<dbReference type="PANTHER" id="PTHR14218:SF15">
    <property type="entry name" value="TRIPEPTIDYL-PEPTIDASE 1"/>
    <property type="match status" value="1"/>
</dbReference>
<evidence type="ECO:0000256" key="1">
    <source>
        <dbReference type="SAM" id="MobiDB-lite"/>
    </source>
</evidence>
<dbReference type="Proteomes" id="UP000587462">
    <property type="component" value="Unassembled WGS sequence"/>
</dbReference>
<dbReference type="InterPro" id="IPR036852">
    <property type="entry name" value="Peptidase_S8/S53_dom_sf"/>
</dbReference>
<evidence type="ECO:0000259" key="2">
    <source>
        <dbReference type="PROSITE" id="PS51695"/>
    </source>
</evidence>
<dbReference type="CDD" id="cd04056">
    <property type="entry name" value="Peptidases_S53"/>
    <property type="match status" value="1"/>
</dbReference>
<dbReference type="InterPro" id="IPR050819">
    <property type="entry name" value="Tripeptidyl-peptidase_I"/>
</dbReference>
<reference evidence="3 4" key="1">
    <citation type="submission" date="2020-04" db="EMBL/GenBank/DDBJ databases">
        <title>Draft Genome Sequence of Streptomyces morookaense DSM 40503, an 8-azaguanine-producing strain.</title>
        <authorList>
            <person name="Qi J."/>
            <person name="Gao J.-M."/>
        </authorList>
    </citation>
    <scope>NUCLEOTIDE SEQUENCE [LARGE SCALE GENOMIC DNA]</scope>
    <source>
        <strain evidence="3 4">DSM 40503</strain>
    </source>
</reference>
<dbReference type="PROSITE" id="PS51318">
    <property type="entry name" value="TAT"/>
    <property type="match status" value="1"/>
</dbReference>
<accession>A0A7Y7E6I7</accession>
<dbReference type="AlphaFoldDB" id="A0A7Y7E6I7"/>
<evidence type="ECO:0000313" key="4">
    <source>
        <dbReference type="Proteomes" id="UP000587462"/>
    </source>
</evidence>
<comment type="caution">
    <text evidence="3">The sequence shown here is derived from an EMBL/GenBank/DDBJ whole genome shotgun (WGS) entry which is preliminary data.</text>
</comment>
<dbReference type="SUPFAM" id="SSF52743">
    <property type="entry name" value="Subtilisin-like"/>
    <property type="match status" value="1"/>
</dbReference>
<dbReference type="Gene3D" id="3.40.50.200">
    <property type="entry name" value="Peptidase S8/S53 domain"/>
    <property type="match status" value="1"/>
</dbReference>
<dbReference type="EMBL" id="JABBXF010000016">
    <property type="protein sequence ID" value="NVK77910.1"/>
    <property type="molecule type" value="Genomic_DNA"/>
</dbReference>
<gene>
    <name evidence="3" type="ORF">HG542_09550</name>
</gene>
<proteinExistence type="predicted"/>
<name>A0A7Y7E6I7_STRMO</name>
<dbReference type="PANTHER" id="PTHR14218">
    <property type="entry name" value="PROTEASE S8 TRIPEPTIDYL PEPTIDASE I CLN2"/>
    <property type="match status" value="1"/>
</dbReference>
<keyword evidence="4" id="KW-1185">Reference proteome</keyword>